<reference evidence="2" key="1">
    <citation type="submission" date="2021-05" db="EMBL/GenBank/DDBJ databases">
        <authorList>
            <person name="Alioto T."/>
            <person name="Alioto T."/>
            <person name="Gomez Garrido J."/>
        </authorList>
    </citation>
    <scope>NUCLEOTIDE SEQUENCE</scope>
</reference>
<accession>A0A8D8WTF5</accession>
<name>A0A8D8WTF5_9HEMI</name>
<feature type="transmembrane region" description="Helical" evidence="1">
    <location>
        <begin position="146"/>
        <end position="168"/>
    </location>
</feature>
<keyword evidence="1" id="KW-1133">Transmembrane helix</keyword>
<sequence>MMMYPQQAINRKEKENPSTLYFPNTLPLPIPLQPGLRGSFCFLKEIYTNENTVSLSYFYLFSFTRFYNPTQSFSRRFLRVFFTRLNSRISNHFPIPYLRCQSHGRFILDKNPFRIFSKIQYKSFWLLLLFPRISSFTAPFPPNMKIYLNPFISVQFLIYPFLTHPFLFSSQFD</sequence>
<evidence type="ECO:0000313" key="2">
    <source>
        <dbReference type="EMBL" id="CAG6670548.1"/>
    </source>
</evidence>
<evidence type="ECO:0000256" key="1">
    <source>
        <dbReference type="SAM" id="Phobius"/>
    </source>
</evidence>
<proteinExistence type="predicted"/>
<keyword evidence="1" id="KW-0472">Membrane</keyword>
<dbReference type="EMBL" id="HBUF01223615">
    <property type="protein sequence ID" value="CAG6670548.1"/>
    <property type="molecule type" value="Transcribed_RNA"/>
</dbReference>
<organism evidence="2">
    <name type="scientific">Cacopsylla melanoneura</name>
    <dbReference type="NCBI Taxonomy" id="428564"/>
    <lineage>
        <taxon>Eukaryota</taxon>
        <taxon>Metazoa</taxon>
        <taxon>Ecdysozoa</taxon>
        <taxon>Arthropoda</taxon>
        <taxon>Hexapoda</taxon>
        <taxon>Insecta</taxon>
        <taxon>Pterygota</taxon>
        <taxon>Neoptera</taxon>
        <taxon>Paraneoptera</taxon>
        <taxon>Hemiptera</taxon>
        <taxon>Sternorrhyncha</taxon>
        <taxon>Psylloidea</taxon>
        <taxon>Psyllidae</taxon>
        <taxon>Psyllinae</taxon>
        <taxon>Cacopsylla</taxon>
    </lineage>
</organism>
<keyword evidence="1" id="KW-0812">Transmembrane</keyword>
<dbReference type="AlphaFoldDB" id="A0A8D8WTF5"/>
<protein>
    <submittedName>
        <fullName evidence="2">Uncharacterized protein</fullName>
    </submittedName>
</protein>